<feature type="region of interest" description="Disordered" evidence="1">
    <location>
        <begin position="50"/>
        <end position="79"/>
    </location>
</feature>
<gene>
    <name evidence="2" type="ORF">CEXT_809201</name>
</gene>
<organism evidence="2 3">
    <name type="scientific">Caerostris extrusa</name>
    <name type="common">Bark spider</name>
    <name type="synonym">Caerostris bankana</name>
    <dbReference type="NCBI Taxonomy" id="172846"/>
    <lineage>
        <taxon>Eukaryota</taxon>
        <taxon>Metazoa</taxon>
        <taxon>Ecdysozoa</taxon>
        <taxon>Arthropoda</taxon>
        <taxon>Chelicerata</taxon>
        <taxon>Arachnida</taxon>
        <taxon>Araneae</taxon>
        <taxon>Araneomorphae</taxon>
        <taxon>Entelegynae</taxon>
        <taxon>Araneoidea</taxon>
        <taxon>Araneidae</taxon>
        <taxon>Caerostris</taxon>
    </lineage>
</organism>
<accession>A0AAV4N538</accession>
<evidence type="ECO:0000256" key="1">
    <source>
        <dbReference type="SAM" id="MobiDB-lite"/>
    </source>
</evidence>
<sequence length="79" mass="8716">MLSSGHLCYRPVVWSAPAISRLRRSNTLWGDASTKRRFRLRDRRALPKGQLQLYIPASQNNPGPETSVAGGEGSPVTKP</sequence>
<dbReference type="Proteomes" id="UP001054945">
    <property type="component" value="Unassembled WGS sequence"/>
</dbReference>
<reference evidence="2 3" key="1">
    <citation type="submission" date="2021-06" db="EMBL/GenBank/DDBJ databases">
        <title>Caerostris extrusa draft genome.</title>
        <authorList>
            <person name="Kono N."/>
            <person name="Arakawa K."/>
        </authorList>
    </citation>
    <scope>NUCLEOTIDE SEQUENCE [LARGE SCALE GENOMIC DNA]</scope>
</reference>
<dbReference type="EMBL" id="BPLR01002844">
    <property type="protein sequence ID" value="GIX78524.1"/>
    <property type="molecule type" value="Genomic_DNA"/>
</dbReference>
<evidence type="ECO:0000313" key="3">
    <source>
        <dbReference type="Proteomes" id="UP001054945"/>
    </source>
</evidence>
<name>A0AAV4N538_CAEEX</name>
<dbReference type="AlphaFoldDB" id="A0AAV4N538"/>
<keyword evidence="3" id="KW-1185">Reference proteome</keyword>
<comment type="caution">
    <text evidence="2">The sequence shown here is derived from an EMBL/GenBank/DDBJ whole genome shotgun (WGS) entry which is preliminary data.</text>
</comment>
<protein>
    <submittedName>
        <fullName evidence="2">Uncharacterized protein</fullName>
    </submittedName>
</protein>
<proteinExistence type="predicted"/>
<evidence type="ECO:0000313" key="2">
    <source>
        <dbReference type="EMBL" id="GIX78524.1"/>
    </source>
</evidence>